<reference evidence="6 7" key="1">
    <citation type="submission" date="2024-10" db="EMBL/GenBank/DDBJ databases">
        <title>Updated reference genomes for cyclostephanoid diatoms.</title>
        <authorList>
            <person name="Roberts W.R."/>
            <person name="Alverson A.J."/>
        </authorList>
    </citation>
    <scope>NUCLEOTIDE SEQUENCE [LARGE SCALE GENOMIC DNA]</scope>
    <source>
        <strain evidence="6 7">AJA276-08</strain>
    </source>
</reference>
<comment type="caution">
    <text evidence="6">The sequence shown here is derived from an EMBL/GenBank/DDBJ whole genome shotgun (WGS) entry which is preliminary data.</text>
</comment>
<keyword evidence="2 4" id="KW-0689">Ribosomal protein</keyword>
<proteinExistence type="inferred from homology"/>
<dbReference type="GO" id="GO:1990904">
    <property type="term" value="C:ribonucleoprotein complex"/>
    <property type="evidence" value="ECO:0007669"/>
    <property type="project" value="UniProtKB-KW"/>
</dbReference>
<protein>
    <recommendedName>
        <fullName evidence="8">50S ribosomal protein L17</fullName>
    </recommendedName>
</protein>
<evidence type="ECO:0000256" key="3">
    <source>
        <dbReference type="ARBA" id="ARBA00023274"/>
    </source>
</evidence>
<dbReference type="PANTHER" id="PTHR14413:SF16">
    <property type="entry name" value="LARGE RIBOSOMAL SUBUNIT PROTEIN BL17M"/>
    <property type="match status" value="1"/>
</dbReference>
<name>A0ABD3N0V3_9STRA</name>
<evidence type="ECO:0000313" key="6">
    <source>
        <dbReference type="EMBL" id="KAL3769735.1"/>
    </source>
</evidence>
<accession>A0ABD3N0V3</accession>
<evidence type="ECO:0000313" key="7">
    <source>
        <dbReference type="Proteomes" id="UP001530315"/>
    </source>
</evidence>
<dbReference type="Gene3D" id="3.90.1030.10">
    <property type="entry name" value="Ribosomal protein L17"/>
    <property type="match status" value="1"/>
</dbReference>
<sequence>MRKRLAQFRKLGRTPEHKWAMLRNMVTSLIKYDRIETTLPKAKELRHLADEVIGYAKRGGGRNDVYGRQLASRVVREKPAIERLFEVLGPRYADRDGGYTRVMKLSRPREGGQRPHGRHRVRRSAGGDTRHEGAEDEEGAVPLPVGEVLEGAGSPRSPPC</sequence>
<dbReference type="SUPFAM" id="SSF64263">
    <property type="entry name" value="Prokaryotic ribosomal protein L17"/>
    <property type="match status" value="1"/>
</dbReference>
<feature type="region of interest" description="Disordered" evidence="5">
    <location>
        <begin position="104"/>
        <end position="160"/>
    </location>
</feature>
<dbReference type="PANTHER" id="PTHR14413">
    <property type="entry name" value="RIBOSOMAL PROTEIN L17"/>
    <property type="match status" value="1"/>
</dbReference>
<evidence type="ECO:0000256" key="2">
    <source>
        <dbReference type="ARBA" id="ARBA00022980"/>
    </source>
</evidence>
<evidence type="ECO:0000256" key="5">
    <source>
        <dbReference type="SAM" id="MobiDB-lite"/>
    </source>
</evidence>
<dbReference type="GO" id="GO:0005840">
    <property type="term" value="C:ribosome"/>
    <property type="evidence" value="ECO:0007669"/>
    <property type="project" value="UniProtKB-KW"/>
</dbReference>
<keyword evidence="3 4" id="KW-0687">Ribonucleoprotein</keyword>
<dbReference type="InterPro" id="IPR000456">
    <property type="entry name" value="Ribosomal_bL17"/>
</dbReference>
<dbReference type="NCBIfam" id="TIGR00059">
    <property type="entry name" value="L17"/>
    <property type="match status" value="1"/>
</dbReference>
<dbReference type="AlphaFoldDB" id="A0ABD3N0V3"/>
<evidence type="ECO:0000256" key="4">
    <source>
        <dbReference type="RuleBase" id="RU000660"/>
    </source>
</evidence>
<dbReference type="Pfam" id="PF01196">
    <property type="entry name" value="Ribosomal_L17"/>
    <property type="match status" value="1"/>
</dbReference>
<dbReference type="InterPro" id="IPR036373">
    <property type="entry name" value="Ribosomal_bL17_sf"/>
</dbReference>
<comment type="similarity">
    <text evidence="1 4">Belongs to the bacterial ribosomal protein bL17 family.</text>
</comment>
<dbReference type="EMBL" id="JALLAZ020001647">
    <property type="protein sequence ID" value="KAL3769735.1"/>
    <property type="molecule type" value="Genomic_DNA"/>
</dbReference>
<keyword evidence="7" id="KW-1185">Reference proteome</keyword>
<dbReference type="Proteomes" id="UP001530315">
    <property type="component" value="Unassembled WGS sequence"/>
</dbReference>
<evidence type="ECO:0008006" key="8">
    <source>
        <dbReference type="Google" id="ProtNLM"/>
    </source>
</evidence>
<gene>
    <name evidence="6" type="ORF">ACHAW5_009195</name>
</gene>
<evidence type="ECO:0000256" key="1">
    <source>
        <dbReference type="ARBA" id="ARBA00008777"/>
    </source>
</evidence>
<organism evidence="6 7">
    <name type="scientific">Stephanodiscus triporus</name>
    <dbReference type="NCBI Taxonomy" id="2934178"/>
    <lineage>
        <taxon>Eukaryota</taxon>
        <taxon>Sar</taxon>
        <taxon>Stramenopiles</taxon>
        <taxon>Ochrophyta</taxon>
        <taxon>Bacillariophyta</taxon>
        <taxon>Coscinodiscophyceae</taxon>
        <taxon>Thalassiosirophycidae</taxon>
        <taxon>Stephanodiscales</taxon>
        <taxon>Stephanodiscaceae</taxon>
        <taxon>Stephanodiscus</taxon>
    </lineage>
</organism>